<dbReference type="FunFam" id="3.30.70.330:FF:000101">
    <property type="entry name" value="Protein MEI2-like 1"/>
    <property type="match status" value="1"/>
</dbReference>
<accession>A0A8K0IV15</accession>
<dbReference type="Proteomes" id="UP000797356">
    <property type="component" value="Chromosome 14"/>
</dbReference>
<evidence type="ECO:0000256" key="4">
    <source>
        <dbReference type="SAM" id="MobiDB-lite"/>
    </source>
</evidence>
<evidence type="ECO:0000313" key="7">
    <source>
        <dbReference type="Proteomes" id="UP000797356"/>
    </source>
</evidence>
<dbReference type="AlphaFoldDB" id="A0A8K0IV15"/>
<dbReference type="SUPFAM" id="SSF54928">
    <property type="entry name" value="RNA-binding domain, RBD"/>
    <property type="match status" value="1"/>
</dbReference>
<dbReference type="Gene3D" id="3.30.70.330">
    <property type="match status" value="2"/>
</dbReference>
<protein>
    <recommendedName>
        <fullName evidence="5">RRM domain-containing protein</fullName>
    </recommendedName>
</protein>
<dbReference type="OrthoDB" id="417481at2759"/>
<organism evidence="6 7">
    <name type="scientific">Cocos nucifera</name>
    <name type="common">Coconut palm</name>
    <dbReference type="NCBI Taxonomy" id="13894"/>
    <lineage>
        <taxon>Eukaryota</taxon>
        <taxon>Viridiplantae</taxon>
        <taxon>Streptophyta</taxon>
        <taxon>Embryophyta</taxon>
        <taxon>Tracheophyta</taxon>
        <taxon>Spermatophyta</taxon>
        <taxon>Magnoliopsida</taxon>
        <taxon>Liliopsida</taxon>
        <taxon>Arecaceae</taxon>
        <taxon>Arecoideae</taxon>
        <taxon>Cocoseae</taxon>
        <taxon>Attaleinae</taxon>
        <taxon>Cocos</taxon>
    </lineage>
</organism>
<dbReference type="PROSITE" id="PS50102">
    <property type="entry name" value="RRM"/>
    <property type="match status" value="2"/>
</dbReference>
<dbReference type="InterPro" id="IPR012677">
    <property type="entry name" value="Nucleotide-bd_a/b_plait_sf"/>
</dbReference>
<dbReference type="CDD" id="cd12529">
    <property type="entry name" value="RRM2_MEI2_like"/>
    <property type="match status" value="1"/>
</dbReference>
<keyword evidence="2 3" id="KW-0694">RNA-binding</keyword>
<sequence length="365" mass="40945">MEHEDSFEEFAQQVIGTLLPDDEDELVVGIMDGFDLSGSPSQVEELEEYDLFGSSGGRELDSDPTASLTTGMAKMHISDNYVGNGTVQYNLQMVLELLLENIQNGEHPSRTLFVHNVSSNVEDSDLQSLFEKYRDIQSLYTACKHKGFVMISYYDIRAARTAMYALQNKPLWRRKLDIHFSTPKVNPSDKDLNQGTLVVFNLDPSVSNDDLHRIFGAYGEVKEIRETPHKWQHKFIEFYDVRAAEVALGSLNKSDIAGKCIKLEPSRPGGARRNLMQQLSQELEHDETRCYRPQVGSPITNSPPGTWAQFSNPNDNRTLPALKQSPTLGAVNPVRSNHLPGLASMLPPMMSNSEECTNRLQPKQG</sequence>
<evidence type="ECO:0000256" key="1">
    <source>
        <dbReference type="ARBA" id="ARBA00022737"/>
    </source>
</evidence>
<feature type="compositionally biased region" description="Polar residues" evidence="4">
    <location>
        <begin position="297"/>
        <end position="316"/>
    </location>
</feature>
<dbReference type="InterPro" id="IPR035979">
    <property type="entry name" value="RBD_domain_sf"/>
</dbReference>
<reference evidence="6" key="2">
    <citation type="submission" date="2019-07" db="EMBL/GenBank/DDBJ databases">
        <authorList>
            <person name="Yang Y."/>
            <person name="Bocs S."/>
            <person name="Baudouin L."/>
        </authorList>
    </citation>
    <scope>NUCLEOTIDE SEQUENCE</scope>
    <source>
        <tissue evidence="6">Spear leaf of Hainan Tall coconut</tissue>
    </source>
</reference>
<feature type="domain" description="RRM" evidence="5">
    <location>
        <begin position="110"/>
        <end position="183"/>
    </location>
</feature>
<feature type="domain" description="RRM" evidence="5">
    <location>
        <begin position="195"/>
        <end position="268"/>
    </location>
</feature>
<feature type="region of interest" description="Disordered" evidence="4">
    <location>
        <begin position="296"/>
        <end position="316"/>
    </location>
</feature>
<evidence type="ECO:0000313" key="6">
    <source>
        <dbReference type="EMBL" id="KAG1368000.1"/>
    </source>
</evidence>
<keyword evidence="1" id="KW-0677">Repeat</keyword>
<evidence type="ECO:0000256" key="2">
    <source>
        <dbReference type="ARBA" id="ARBA00022884"/>
    </source>
</evidence>
<dbReference type="Pfam" id="PF00076">
    <property type="entry name" value="RRM_1"/>
    <property type="match status" value="2"/>
</dbReference>
<dbReference type="EMBL" id="CM017885">
    <property type="protein sequence ID" value="KAG1368000.1"/>
    <property type="molecule type" value="Genomic_DNA"/>
</dbReference>
<dbReference type="PANTHER" id="PTHR23189">
    <property type="entry name" value="RNA RECOGNITION MOTIF-CONTAINING"/>
    <property type="match status" value="1"/>
</dbReference>
<evidence type="ECO:0000259" key="5">
    <source>
        <dbReference type="PROSITE" id="PS50102"/>
    </source>
</evidence>
<proteinExistence type="predicted"/>
<dbReference type="InterPro" id="IPR034453">
    <property type="entry name" value="MEI2-like_RRM1"/>
</dbReference>
<name>A0A8K0IV15_COCNU</name>
<dbReference type="CDD" id="cd12524">
    <property type="entry name" value="RRM1_MEI2_like"/>
    <property type="match status" value="1"/>
</dbReference>
<dbReference type="GO" id="GO:0003723">
    <property type="term" value="F:RNA binding"/>
    <property type="evidence" value="ECO:0007669"/>
    <property type="project" value="UniProtKB-UniRule"/>
</dbReference>
<dbReference type="InterPro" id="IPR000504">
    <property type="entry name" value="RRM_dom"/>
</dbReference>
<evidence type="ECO:0000256" key="3">
    <source>
        <dbReference type="PROSITE-ProRule" id="PRU00176"/>
    </source>
</evidence>
<gene>
    <name evidence="6" type="ORF">COCNU_14G004680</name>
</gene>
<dbReference type="SMART" id="SM00360">
    <property type="entry name" value="RRM"/>
    <property type="match status" value="2"/>
</dbReference>
<comment type="caution">
    <text evidence="6">The sequence shown here is derived from an EMBL/GenBank/DDBJ whole genome shotgun (WGS) entry which is preliminary data.</text>
</comment>
<keyword evidence="7" id="KW-1185">Reference proteome</keyword>
<reference evidence="6" key="1">
    <citation type="journal article" date="2017" name="Gigascience">
        <title>The genome draft of coconut (Cocos nucifera).</title>
        <authorList>
            <person name="Xiao Y."/>
            <person name="Xu P."/>
            <person name="Fan H."/>
            <person name="Baudouin L."/>
            <person name="Xia W."/>
            <person name="Bocs S."/>
            <person name="Xu J."/>
            <person name="Li Q."/>
            <person name="Guo A."/>
            <person name="Zhou L."/>
            <person name="Li J."/>
            <person name="Wu Y."/>
            <person name="Ma Z."/>
            <person name="Armero A."/>
            <person name="Issali A.E."/>
            <person name="Liu N."/>
            <person name="Peng M."/>
            <person name="Yang Y."/>
        </authorList>
    </citation>
    <scope>NUCLEOTIDE SEQUENCE</scope>
    <source>
        <tissue evidence="6">Spear leaf of Hainan Tall coconut</tissue>
    </source>
</reference>